<reference evidence="1" key="1">
    <citation type="submission" date="2022-01" db="EMBL/GenBank/DDBJ databases">
        <authorList>
            <person name="Lagorce A."/>
        </authorList>
    </citation>
    <scope>NUCLEOTIDE SEQUENCE</scope>
    <source>
        <strain evidence="1">Th15_F1_A12</strain>
    </source>
</reference>
<accession>A0AAU9QJ20</accession>
<protein>
    <submittedName>
        <fullName evidence="1">Uncharacterized protein</fullName>
    </submittedName>
</protein>
<sequence length="42" mass="4753">MKTEQVALSPSFYNGDNPKLNLLNLRYKKAQAFCLGFLYLAA</sequence>
<gene>
    <name evidence="1" type="ORF">THF1A12_150002</name>
</gene>
<organism evidence="1 2">
    <name type="scientific">Vibrio jasicida</name>
    <dbReference type="NCBI Taxonomy" id="766224"/>
    <lineage>
        <taxon>Bacteria</taxon>
        <taxon>Pseudomonadati</taxon>
        <taxon>Pseudomonadota</taxon>
        <taxon>Gammaproteobacteria</taxon>
        <taxon>Vibrionales</taxon>
        <taxon>Vibrionaceae</taxon>
        <taxon>Vibrio</taxon>
    </lineage>
</organism>
<dbReference type="AlphaFoldDB" id="A0AAU9QJ20"/>
<evidence type="ECO:0000313" key="2">
    <source>
        <dbReference type="Proteomes" id="UP001295462"/>
    </source>
</evidence>
<evidence type="ECO:0000313" key="1">
    <source>
        <dbReference type="EMBL" id="CAH1577639.1"/>
    </source>
</evidence>
<name>A0AAU9QJ20_9VIBR</name>
<dbReference type="EMBL" id="CAKMUD010000057">
    <property type="protein sequence ID" value="CAH1577639.1"/>
    <property type="molecule type" value="Genomic_DNA"/>
</dbReference>
<comment type="caution">
    <text evidence="1">The sequence shown here is derived from an EMBL/GenBank/DDBJ whole genome shotgun (WGS) entry which is preliminary data.</text>
</comment>
<dbReference type="Proteomes" id="UP001295462">
    <property type="component" value="Unassembled WGS sequence"/>
</dbReference>
<proteinExistence type="predicted"/>